<evidence type="ECO:0000256" key="5">
    <source>
        <dbReference type="SAM" id="MobiDB-lite"/>
    </source>
</evidence>
<dbReference type="Proteomes" id="UP000241639">
    <property type="component" value="Unassembled WGS sequence"/>
</dbReference>
<keyword evidence="3" id="KW-0479">Metal-binding</keyword>
<keyword evidence="4" id="KW-0560">Oxidoreductase</keyword>
<dbReference type="PANTHER" id="PTHR11404:SF6">
    <property type="entry name" value="SUPEROXIDE DISMUTASE [MN], MITOCHONDRIAL"/>
    <property type="match status" value="1"/>
</dbReference>
<dbReference type="InterPro" id="IPR036324">
    <property type="entry name" value="Mn/Fe_SOD_N_sf"/>
</dbReference>
<comment type="caution">
    <text evidence="8">The sequence shown here is derived from an EMBL/GenBank/DDBJ whole genome shotgun (WGS) entry which is preliminary data.</text>
</comment>
<dbReference type="OrthoDB" id="9803125at2"/>
<evidence type="ECO:0000259" key="7">
    <source>
        <dbReference type="Pfam" id="PF02777"/>
    </source>
</evidence>
<dbReference type="InterPro" id="IPR001189">
    <property type="entry name" value="Mn/Fe_SOD"/>
</dbReference>
<dbReference type="FunFam" id="3.55.40.20:FF:000004">
    <property type="entry name" value="Superoxide dismutase [Fe]"/>
    <property type="match status" value="1"/>
</dbReference>
<dbReference type="Gene3D" id="3.55.40.20">
    <property type="entry name" value="Iron/manganese superoxide dismutase, C-terminal domain"/>
    <property type="match status" value="1"/>
</dbReference>
<sequence length="319" mass="37164">MEYWNSHTDRLRSLRNELITFSRTARRTLHTLLTKENPEATAFLDKLKQLEEQVSSSHPRHLYGLRKEARRIWKEIPQLQDQVQPAALSSEGEQSEEKSEATTENHSIPLNPVPIGKHTLPPLPYPYDALEPYIDTKTMHLHHDEHHKSYVDGLNKAEKMMAKARQTGDFDLIKHWEREASFNGAGHYLHTLFWEIMSPNGGGKPTGKLAQQIQQDFGSLDAFKKHFSSAANKVEGGGWALLIWSPRSHRLEILQAEKHNNLSQQDQVPLLALDVWEHAYYLKYPNKRKEYIKAWWHVVNWPAVDQRFREARHLLWKPS</sequence>
<feature type="domain" description="Manganese/iron superoxide dismutase N-terminal" evidence="6">
    <location>
        <begin position="117"/>
        <end position="198"/>
    </location>
</feature>
<dbReference type="FunFam" id="1.10.287.990:FF:000001">
    <property type="entry name" value="Superoxide dismutase"/>
    <property type="match status" value="1"/>
</dbReference>
<name>A0A2T4Z9K6_9BACL</name>
<dbReference type="Pfam" id="PF00081">
    <property type="entry name" value="Sod_Fe_N"/>
    <property type="match status" value="1"/>
</dbReference>
<dbReference type="SUPFAM" id="SSF54719">
    <property type="entry name" value="Fe,Mn superoxide dismutase (SOD), C-terminal domain"/>
    <property type="match status" value="1"/>
</dbReference>
<evidence type="ECO:0000256" key="4">
    <source>
        <dbReference type="ARBA" id="ARBA00023002"/>
    </source>
</evidence>
<reference evidence="8 9" key="1">
    <citation type="submission" date="2018-04" db="EMBL/GenBank/DDBJ databases">
        <title>Genomic Encyclopedia of Archaeal and Bacterial Type Strains, Phase II (KMG-II): from individual species to whole genera.</title>
        <authorList>
            <person name="Goeker M."/>
        </authorList>
    </citation>
    <scope>NUCLEOTIDE SEQUENCE [LARGE SCALE GENOMIC DNA]</scope>
    <source>
        <strain evidence="8 9">DSM 45169</strain>
    </source>
</reference>
<gene>
    <name evidence="8" type="ORF">C8J48_1140</name>
</gene>
<evidence type="ECO:0000256" key="2">
    <source>
        <dbReference type="ARBA" id="ARBA00012682"/>
    </source>
</evidence>
<dbReference type="InterPro" id="IPR019833">
    <property type="entry name" value="Mn/Fe_SOD_BS"/>
</dbReference>
<dbReference type="EC" id="1.15.1.1" evidence="2"/>
<dbReference type="EMBL" id="PZZP01000001">
    <property type="protein sequence ID" value="PTM58555.1"/>
    <property type="molecule type" value="Genomic_DNA"/>
</dbReference>
<dbReference type="GO" id="GO:0004784">
    <property type="term" value="F:superoxide dismutase activity"/>
    <property type="evidence" value="ECO:0007669"/>
    <property type="project" value="UniProtKB-EC"/>
</dbReference>
<dbReference type="GO" id="GO:0046872">
    <property type="term" value="F:metal ion binding"/>
    <property type="evidence" value="ECO:0007669"/>
    <property type="project" value="UniProtKB-KW"/>
</dbReference>
<proteinExistence type="inferred from homology"/>
<evidence type="ECO:0000313" key="8">
    <source>
        <dbReference type="EMBL" id="PTM58555.1"/>
    </source>
</evidence>
<dbReference type="InterPro" id="IPR019832">
    <property type="entry name" value="Mn/Fe_SOD_C"/>
</dbReference>
<keyword evidence="9" id="KW-1185">Reference proteome</keyword>
<dbReference type="AlphaFoldDB" id="A0A2T4Z9K6"/>
<dbReference type="InterPro" id="IPR036314">
    <property type="entry name" value="SOD_C_sf"/>
</dbReference>
<evidence type="ECO:0000259" key="6">
    <source>
        <dbReference type="Pfam" id="PF00081"/>
    </source>
</evidence>
<feature type="region of interest" description="Disordered" evidence="5">
    <location>
        <begin position="82"/>
        <end position="115"/>
    </location>
</feature>
<evidence type="ECO:0000256" key="3">
    <source>
        <dbReference type="ARBA" id="ARBA00022723"/>
    </source>
</evidence>
<comment type="similarity">
    <text evidence="1">Belongs to the iron/manganese superoxide dismutase family.</text>
</comment>
<dbReference type="PRINTS" id="PR01703">
    <property type="entry name" value="MNSODISMTASE"/>
</dbReference>
<dbReference type="Gene3D" id="1.10.287.990">
    <property type="entry name" value="Fe,Mn superoxide dismutase (SOD) domain"/>
    <property type="match status" value="1"/>
</dbReference>
<organism evidence="8 9">
    <name type="scientific">Desmospora activa DSM 45169</name>
    <dbReference type="NCBI Taxonomy" id="1121389"/>
    <lineage>
        <taxon>Bacteria</taxon>
        <taxon>Bacillati</taxon>
        <taxon>Bacillota</taxon>
        <taxon>Bacilli</taxon>
        <taxon>Bacillales</taxon>
        <taxon>Thermoactinomycetaceae</taxon>
        <taxon>Desmospora</taxon>
    </lineage>
</organism>
<protein>
    <recommendedName>
        <fullName evidence="2">superoxide dismutase</fullName>
        <ecNumber evidence="2">1.15.1.1</ecNumber>
    </recommendedName>
</protein>
<evidence type="ECO:0000256" key="1">
    <source>
        <dbReference type="ARBA" id="ARBA00008714"/>
    </source>
</evidence>
<dbReference type="InterPro" id="IPR050265">
    <property type="entry name" value="Fe/Mn_Superoxide_Dismutase"/>
</dbReference>
<evidence type="ECO:0000313" key="9">
    <source>
        <dbReference type="Proteomes" id="UP000241639"/>
    </source>
</evidence>
<dbReference type="Pfam" id="PF02777">
    <property type="entry name" value="Sod_Fe_C"/>
    <property type="match status" value="1"/>
</dbReference>
<dbReference type="InterPro" id="IPR019831">
    <property type="entry name" value="Mn/Fe_SOD_N"/>
</dbReference>
<feature type="domain" description="Manganese/iron superoxide dismutase C-terminal" evidence="7">
    <location>
        <begin position="205"/>
        <end position="307"/>
    </location>
</feature>
<dbReference type="PANTHER" id="PTHR11404">
    <property type="entry name" value="SUPEROXIDE DISMUTASE 2"/>
    <property type="match status" value="1"/>
</dbReference>
<accession>A0A2T4Z9K6</accession>
<dbReference type="SUPFAM" id="SSF46609">
    <property type="entry name" value="Fe,Mn superoxide dismutase (SOD), N-terminal domain"/>
    <property type="match status" value="1"/>
</dbReference>
<dbReference type="PROSITE" id="PS00088">
    <property type="entry name" value="SOD_MN"/>
    <property type="match status" value="1"/>
</dbReference>
<dbReference type="RefSeq" id="WP_107725350.1">
    <property type="nucleotide sequence ID" value="NZ_PZZP01000001.1"/>
</dbReference>